<feature type="transmembrane region" description="Helical" evidence="1">
    <location>
        <begin position="105"/>
        <end position="123"/>
    </location>
</feature>
<keyword evidence="1" id="KW-0472">Membrane</keyword>
<evidence type="ECO:0000313" key="2">
    <source>
        <dbReference type="EMBL" id="CAG2221626.1"/>
    </source>
</evidence>
<name>A0A8S3SNR9_MYTED</name>
<feature type="transmembrane region" description="Helical" evidence="1">
    <location>
        <begin position="33"/>
        <end position="54"/>
    </location>
</feature>
<evidence type="ECO:0000256" key="1">
    <source>
        <dbReference type="SAM" id="Phobius"/>
    </source>
</evidence>
<keyword evidence="1" id="KW-1133">Transmembrane helix</keyword>
<keyword evidence="3" id="KW-1185">Reference proteome</keyword>
<reference evidence="2" key="1">
    <citation type="submission" date="2021-03" db="EMBL/GenBank/DDBJ databases">
        <authorList>
            <person name="Bekaert M."/>
        </authorList>
    </citation>
    <scope>NUCLEOTIDE SEQUENCE</scope>
</reference>
<protein>
    <submittedName>
        <fullName evidence="2">Uncharacterized protein</fullName>
    </submittedName>
</protein>
<organism evidence="2 3">
    <name type="scientific">Mytilus edulis</name>
    <name type="common">Blue mussel</name>
    <dbReference type="NCBI Taxonomy" id="6550"/>
    <lineage>
        <taxon>Eukaryota</taxon>
        <taxon>Metazoa</taxon>
        <taxon>Spiralia</taxon>
        <taxon>Lophotrochozoa</taxon>
        <taxon>Mollusca</taxon>
        <taxon>Bivalvia</taxon>
        <taxon>Autobranchia</taxon>
        <taxon>Pteriomorphia</taxon>
        <taxon>Mytilida</taxon>
        <taxon>Mytiloidea</taxon>
        <taxon>Mytilidae</taxon>
        <taxon>Mytilinae</taxon>
        <taxon>Mytilus</taxon>
    </lineage>
</organism>
<proteinExistence type="predicted"/>
<dbReference type="Proteomes" id="UP000683360">
    <property type="component" value="Unassembled WGS sequence"/>
</dbReference>
<dbReference type="AlphaFoldDB" id="A0A8S3SNR9"/>
<gene>
    <name evidence="2" type="ORF">MEDL_35030</name>
</gene>
<evidence type="ECO:0000313" key="3">
    <source>
        <dbReference type="Proteomes" id="UP000683360"/>
    </source>
</evidence>
<dbReference type="EMBL" id="CAJPWZ010001685">
    <property type="protein sequence ID" value="CAG2221626.1"/>
    <property type="molecule type" value="Genomic_DNA"/>
</dbReference>
<sequence length="245" mass="28226">MIEVTDLTFDWLFYVEMSKQLAGIVFGPIDEKFLHAILAFCCIGVVTFIMEMVYTKLDLFNHESNYCIDVVYLSAIVLWCEELPQIGMSAYIASCREESTSLVQIIKASLLILGCLIRIFIVVKRVYSRRKTDSNVKCLFSVISFHINRRINHSFNFAGSVFVFSTIKRDGWSFKFQASTELETNAEEIWIHFIFLPPTRYLLMGDVQYNACHVTSENCSDNPKTCTEVNLKYFSAESGENDQYH</sequence>
<keyword evidence="1" id="KW-0812">Transmembrane</keyword>
<comment type="caution">
    <text evidence="2">The sequence shown here is derived from an EMBL/GenBank/DDBJ whole genome shotgun (WGS) entry which is preliminary data.</text>
</comment>
<dbReference type="OrthoDB" id="6268706at2759"/>
<accession>A0A8S3SNR9</accession>